<organism evidence="7 8">
    <name type="scientific">Natranaeroarchaeum aerophilus</name>
    <dbReference type="NCBI Taxonomy" id="2917711"/>
    <lineage>
        <taxon>Archaea</taxon>
        <taxon>Methanobacteriati</taxon>
        <taxon>Methanobacteriota</taxon>
        <taxon>Stenosarchaea group</taxon>
        <taxon>Halobacteria</taxon>
        <taxon>Halobacteriales</taxon>
        <taxon>Natronoarchaeaceae</taxon>
        <taxon>Natranaeroarchaeum</taxon>
    </lineage>
</organism>
<protein>
    <submittedName>
        <fullName evidence="7">Flippase</fullName>
    </submittedName>
</protein>
<feature type="transmembrane region" description="Helical" evidence="6">
    <location>
        <begin position="302"/>
        <end position="321"/>
    </location>
</feature>
<evidence type="ECO:0000256" key="3">
    <source>
        <dbReference type="ARBA" id="ARBA00022692"/>
    </source>
</evidence>
<dbReference type="EMBL" id="JAKRVY010000004">
    <property type="protein sequence ID" value="MCL9813808.1"/>
    <property type="molecule type" value="Genomic_DNA"/>
</dbReference>
<accession>A0AAE3K550</accession>
<proteinExistence type="predicted"/>
<evidence type="ECO:0000256" key="5">
    <source>
        <dbReference type="ARBA" id="ARBA00023136"/>
    </source>
</evidence>
<dbReference type="GO" id="GO:0005886">
    <property type="term" value="C:plasma membrane"/>
    <property type="evidence" value="ECO:0007669"/>
    <property type="project" value="UniProtKB-SubCell"/>
</dbReference>
<dbReference type="CDD" id="cd13128">
    <property type="entry name" value="MATE_Wzx_like"/>
    <property type="match status" value="1"/>
</dbReference>
<feature type="transmembrane region" description="Helical" evidence="6">
    <location>
        <begin position="182"/>
        <end position="202"/>
    </location>
</feature>
<dbReference type="PANTHER" id="PTHR30250:SF11">
    <property type="entry name" value="O-ANTIGEN TRANSPORTER-RELATED"/>
    <property type="match status" value="1"/>
</dbReference>
<feature type="transmembrane region" description="Helical" evidence="6">
    <location>
        <begin position="94"/>
        <end position="115"/>
    </location>
</feature>
<keyword evidence="8" id="KW-1185">Reference proteome</keyword>
<feature type="transmembrane region" description="Helical" evidence="6">
    <location>
        <begin position="426"/>
        <end position="448"/>
    </location>
</feature>
<feature type="transmembrane region" description="Helical" evidence="6">
    <location>
        <begin position="152"/>
        <end position="176"/>
    </location>
</feature>
<evidence type="ECO:0000313" key="7">
    <source>
        <dbReference type="EMBL" id="MCL9813808.1"/>
    </source>
</evidence>
<comment type="caution">
    <text evidence="7">The sequence shown here is derived from an EMBL/GenBank/DDBJ whole genome shotgun (WGS) entry which is preliminary data.</text>
</comment>
<evidence type="ECO:0000256" key="6">
    <source>
        <dbReference type="SAM" id="Phobius"/>
    </source>
</evidence>
<reference evidence="7 8" key="1">
    <citation type="journal article" date="2022" name="Syst. Appl. Microbiol.">
        <title>Natronocalculus amylovorans gen. nov., sp. nov., and Natranaeroarchaeum aerophilus sp. nov., dominant culturable amylolytic natronoarchaea from hypersaline soda lakes in southwestern Siberia.</title>
        <authorList>
            <person name="Sorokin D.Y."/>
            <person name="Elcheninov A.G."/>
            <person name="Khizhniak T.V."/>
            <person name="Koenen M."/>
            <person name="Bale N.J."/>
            <person name="Damste J.S.S."/>
            <person name="Kublanov I.V."/>
        </authorList>
    </citation>
    <scope>NUCLEOTIDE SEQUENCE [LARGE SCALE GENOMIC DNA]</scope>
    <source>
        <strain evidence="7 8">AArc-St1-1</strain>
    </source>
</reference>
<feature type="transmembrane region" description="Helical" evidence="6">
    <location>
        <begin position="42"/>
        <end position="63"/>
    </location>
</feature>
<dbReference type="Proteomes" id="UP001202674">
    <property type="component" value="Unassembled WGS sequence"/>
</dbReference>
<keyword evidence="3 6" id="KW-0812">Transmembrane</keyword>
<evidence type="ECO:0000256" key="4">
    <source>
        <dbReference type="ARBA" id="ARBA00022989"/>
    </source>
</evidence>
<feature type="transmembrane region" description="Helical" evidence="6">
    <location>
        <begin position="327"/>
        <end position="349"/>
    </location>
</feature>
<dbReference type="RefSeq" id="WP_250596475.1">
    <property type="nucleotide sequence ID" value="NZ_JAKRVY010000004.1"/>
</dbReference>
<dbReference type="PANTHER" id="PTHR30250">
    <property type="entry name" value="PST FAMILY PREDICTED COLANIC ACID TRANSPORTER"/>
    <property type="match status" value="1"/>
</dbReference>
<evidence type="ECO:0000256" key="2">
    <source>
        <dbReference type="ARBA" id="ARBA00022475"/>
    </source>
</evidence>
<dbReference type="AlphaFoldDB" id="A0AAE3K550"/>
<sequence length="492" mass="52685">MSVPDRIVHGLKATLVARLCKMIVNGLLLLLLARVLLTPTEYGLLFLAISIVGVAKMFGDLGLSRSAAYYVTKFKEAEPAKVPSVLRIAIQYRLLLLCLVGTLLVVGSGLIATVLDEPELAPVLVIGAGYLVTLSLHSFVGTMFQGFNRVSLTAVIDIVHNVSRLLLVVGFLVLGFGVAGAMAGYLIGALISATIGFVILYIRFYSNYDGTEPTKTLRNRMLRYSVPLTATQAANVVDKRVDTILIGFFLNPVAVGYYVLSKQITEFILVPAGSLGFSVSPTYGEQKATGSLEGGARIYETTLRYVMLLYLPAAVGLFLVAEPAVRLIFGADYLGAVPVLQIFGLYVVFHAITNVTTQSLDYLGRAKDRAIAKGITSIANLLLNLLLIPLYGVVGAAFATLATYGVYTAVNLYIMQAELPLNTRSVVRSIVPIIGISLCMGLVVSWILPYVSGLLMLVLTIFCGVAVWGVLAITIGLLDPHEAVAQLRSSSG</sequence>
<dbReference type="InterPro" id="IPR002797">
    <property type="entry name" value="Polysacc_synth"/>
</dbReference>
<dbReference type="Pfam" id="PF01943">
    <property type="entry name" value="Polysacc_synt"/>
    <property type="match status" value="1"/>
</dbReference>
<evidence type="ECO:0000256" key="1">
    <source>
        <dbReference type="ARBA" id="ARBA00004651"/>
    </source>
</evidence>
<gene>
    <name evidence="7" type="ORF">AArcSt11_09100</name>
</gene>
<evidence type="ECO:0000313" key="8">
    <source>
        <dbReference type="Proteomes" id="UP001202674"/>
    </source>
</evidence>
<feature type="transmembrane region" description="Helical" evidence="6">
    <location>
        <begin position="454"/>
        <end position="478"/>
    </location>
</feature>
<comment type="subcellular location">
    <subcellularLocation>
        <location evidence="1">Cell membrane</location>
        <topology evidence="1">Multi-pass membrane protein</topology>
    </subcellularLocation>
</comment>
<keyword evidence="4 6" id="KW-1133">Transmembrane helix</keyword>
<name>A0AAE3K550_9EURY</name>
<dbReference type="InterPro" id="IPR050833">
    <property type="entry name" value="Poly_Biosynth_Transport"/>
</dbReference>
<feature type="transmembrane region" description="Helical" evidence="6">
    <location>
        <begin position="121"/>
        <end position="140"/>
    </location>
</feature>
<feature type="transmembrane region" description="Helical" evidence="6">
    <location>
        <begin position="15"/>
        <end position="36"/>
    </location>
</feature>
<keyword evidence="2" id="KW-1003">Cell membrane</keyword>
<keyword evidence="5 6" id="KW-0472">Membrane</keyword>